<protein>
    <submittedName>
        <fullName evidence="1">Uncharacterized protein</fullName>
    </submittedName>
</protein>
<dbReference type="Proteomes" id="UP000000707">
    <property type="component" value="Unassembled WGS sequence"/>
</dbReference>
<proteinExistence type="predicted"/>
<evidence type="ECO:0000313" key="2">
    <source>
        <dbReference type="Proteomes" id="UP000000707"/>
    </source>
</evidence>
<gene>
    <name evidence="1" type="ORF">CANTEDRAFT_131463</name>
</gene>
<dbReference type="HOGENOM" id="CLU_2256379_0_0_1"/>
<feature type="non-terminal residue" evidence="1">
    <location>
        <position position="1"/>
    </location>
</feature>
<reference evidence="1 2" key="1">
    <citation type="journal article" date="2011" name="Proc. Natl. Acad. Sci. U.S.A.">
        <title>Comparative genomics of xylose-fermenting fungi for enhanced biofuel production.</title>
        <authorList>
            <person name="Wohlbach D.J."/>
            <person name="Kuo A."/>
            <person name="Sato T.K."/>
            <person name="Potts K.M."/>
            <person name="Salamov A.A."/>
            <person name="LaButti K.M."/>
            <person name="Sun H."/>
            <person name="Clum A."/>
            <person name="Pangilinan J.L."/>
            <person name="Lindquist E.A."/>
            <person name="Lucas S."/>
            <person name="Lapidus A."/>
            <person name="Jin M."/>
            <person name="Gunawan C."/>
            <person name="Balan V."/>
            <person name="Dale B.E."/>
            <person name="Jeffries T.W."/>
            <person name="Zinkel R."/>
            <person name="Barry K.W."/>
            <person name="Grigoriev I.V."/>
            <person name="Gasch A.P."/>
        </authorList>
    </citation>
    <scope>NUCLEOTIDE SEQUENCE [LARGE SCALE GENOMIC DNA]</scope>
    <source>
        <strain evidence="2">ATCC 10573 / BCRC 21748 / CBS 615 / JCM 9827 / NBRC 10315 / NRRL Y-1498 / VKM Y-70</strain>
    </source>
</reference>
<organism evidence="2">
    <name type="scientific">Candida tenuis (strain ATCC 10573 / BCRC 21748 / CBS 615 / JCM 9827 / NBRC 10315 / NRRL Y-1498 / VKM Y-70)</name>
    <name type="common">Yeast</name>
    <name type="synonym">Yamadazyma tenuis</name>
    <dbReference type="NCBI Taxonomy" id="590646"/>
    <lineage>
        <taxon>Eukaryota</taxon>
        <taxon>Fungi</taxon>
        <taxon>Dikarya</taxon>
        <taxon>Ascomycota</taxon>
        <taxon>Saccharomycotina</taxon>
        <taxon>Pichiomycetes</taxon>
        <taxon>Debaryomycetaceae</taxon>
        <taxon>Yamadazyma</taxon>
    </lineage>
</organism>
<evidence type="ECO:0000313" key="1">
    <source>
        <dbReference type="EMBL" id="EGV62021.1"/>
    </source>
</evidence>
<accession>G3BA61</accession>
<keyword evidence="2" id="KW-1185">Reference proteome</keyword>
<name>G3BA61_CANTC</name>
<dbReference type="AlphaFoldDB" id="G3BA61"/>
<dbReference type="EMBL" id="GL996527">
    <property type="protein sequence ID" value="EGV62021.1"/>
    <property type="molecule type" value="Genomic_DNA"/>
</dbReference>
<sequence length="104" mass="12655">LSFPQQSLIARTNRRLKLLTNRQLKLLTNPSLKLRINNQLSLLQFLKRQENHQLLKPNRPRRSSHLLQHLELSNKLRKRHLHHLLQHHQRQYQHPKLQSILLTR</sequence>